<dbReference type="EMBL" id="BJON01000012">
    <property type="protein sequence ID" value="GED69418.1"/>
    <property type="molecule type" value="Genomic_DNA"/>
</dbReference>
<dbReference type="RefSeq" id="WP_162839508.1">
    <property type="nucleotide sequence ID" value="NZ_BJON01000012.1"/>
</dbReference>
<evidence type="ECO:0000313" key="1">
    <source>
        <dbReference type="EMBL" id="GED69418.1"/>
    </source>
</evidence>
<sequence>MARRKKTTLKIGKVTYGERDRLEAFTAAFAPYFAKVEPKPELQKKVANE</sequence>
<keyword evidence="2" id="KW-1185">Reference proteome</keyword>
<gene>
    <name evidence="1" type="ORF">BRE01_31200</name>
</gene>
<dbReference type="Proteomes" id="UP000319578">
    <property type="component" value="Unassembled WGS sequence"/>
</dbReference>
<accession>A0ABQ0TN88</accession>
<protein>
    <submittedName>
        <fullName evidence="1">Uncharacterized protein</fullName>
    </submittedName>
</protein>
<evidence type="ECO:0000313" key="2">
    <source>
        <dbReference type="Proteomes" id="UP000319578"/>
    </source>
</evidence>
<reference evidence="1 2" key="1">
    <citation type="submission" date="2019-06" db="EMBL/GenBank/DDBJ databases">
        <title>Whole genome shotgun sequence of Brevibacillus reuszeri NBRC 15719.</title>
        <authorList>
            <person name="Hosoyama A."/>
            <person name="Uohara A."/>
            <person name="Ohji S."/>
            <person name="Ichikawa N."/>
        </authorList>
    </citation>
    <scope>NUCLEOTIDE SEQUENCE [LARGE SCALE GENOMIC DNA]</scope>
    <source>
        <strain evidence="1 2">NBRC 15719</strain>
    </source>
</reference>
<comment type="caution">
    <text evidence="1">The sequence shown here is derived from an EMBL/GenBank/DDBJ whole genome shotgun (WGS) entry which is preliminary data.</text>
</comment>
<proteinExistence type="predicted"/>
<name>A0ABQ0TN88_9BACL</name>
<organism evidence="1 2">
    <name type="scientific">Brevibacillus reuszeri</name>
    <dbReference type="NCBI Taxonomy" id="54915"/>
    <lineage>
        <taxon>Bacteria</taxon>
        <taxon>Bacillati</taxon>
        <taxon>Bacillota</taxon>
        <taxon>Bacilli</taxon>
        <taxon>Bacillales</taxon>
        <taxon>Paenibacillaceae</taxon>
        <taxon>Brevibacillus</taxon>
    </lineage>
</organism>